<dbReference type="InterPro" id="IPR002938">
    <property type="entry name" value="FAD-bd"/>
</dbReference>
<keyword evidence="5 7" id="KW-0560">Oxidoreductase</keyword>
<dbReference type="PANTHER" id="PTHR43350:SF19">
    <property type="entry name" value="D-GULOSIDE 3-DEHYDROGENASE"/>
    <property type="match status" value="1"/>
</dbReference>
<keyword evidence="3" id="KW-0479">Metal-binding</keyword>
<keyword evidence="4" id="KW-0862">Zinc</keyword>
<dbReference type="GO" id="GO:0046872">
    <property type="term" value="F:metal ion binding"/>
    <property type="evidence" value="ECO:0007669"/>
    <property type="project" value="UniProtKB-KW"/>
</dbReference>
<dbReference type="Proteomes" id="UP000006281">
    <property type="component" value="Chromosome"/>
</dbReference>
<dbReference type="eggNOG" id="COG1063">
    <property type="taxonomic scope" value="Bacteria"/>
</dbReference>
<evidence type="ECO:0000256" key="1">
    <source>
        <dbReference type="ARBA" id="ARBA00001947"/>
    </source>
</evidence>
<dbReference type="EMBL" id="HE804045">
    <property type="protein sequence ID" value="CCH32526.1"/>
    <property type="molecule type" value="Genomic_DNA"/>
</dbReference>
<name>K0K2I2_SACES</name>
<organism evidence="7 8">
    <name type="scientific">Saccharothrix espanaensis (strain ATCC 51144 / DSM 44229 / JCM 9112 / NBRC 15066 / NRRL 15764)</name>
    <dbReference type="NCBI Taxonomy" id="1179773"/>
    <lineage>
        <taxon>Bacteria</taxon>
        <taxon>Bacillati</taxon>
        <taxon>Actinomycetota</taxon>
        <taxon>Actinomycetes</taxon>
        <taxon>Pseudonocardiales</taxon>
        <taxon>Pseudonocardiaceae</taxon>
        <taxon>Saccharothrix</taxon>
    </lineage>
</organism>
<dbReference type="HOGENOM" id="CLU_066644_0_0_11"/>
<dbReference type="Gene3D" id="3.90.180.10">
    <property type="entry name" value="Medium-chain alcohol dehydrogenases, catalytic domain"/>
    <property type="match status" value="2"/>
</dbReference>
<evidence type="ECO:0000256" key="4">
    <source>
        <dbReference type="ARBA" id="ARBA00022833"/>
    </source>
</evidence>
<evidence type="ECO:0000256" key="3">
    <source>
        <dbReference type="ARBA" id="ARBA00022723"/>
    </source>
</evidence>
<dbReference type="KEGG" id="sesp:BN6_52620"/>
<sequence length="348" mass="36339">MIPTGTPYRRLDHDDGRVVLGEARVAEPSGTSAKAVIAPRRVGVCRSDLRELRSDRHLRRDFGHEIVAEVVGGTDGLGLVAGQRVVFDPHPPLHARTSGYGELVELEGAPEAVRGALVPVPDTVPEDRAVFAEPLACACHCVRRLEDAGGDRRSAVAVVGAGMAGTLIAAVLHADGVPVSLVNRGAARLDFLRAHHVLPEDVLAPAAGRRFDRVVLATASASPEALDAALAMVRPGGVLLLFAGTRPGVELAGVDLDDLRRRERVERSSVAGVPLVLAGTHGALRADFDRALGLLAATGPGWTAGAAVERLTTRRMSLAEAASALPDHAENGFVGKPVVVLPHRGATP</sequence>
<dbReference type="SUPFAM" id="SSF50129">
    <property type="entry name" value="GroES-like"/>
    <property type="match status" value="1"/>
</dbReference>
<keyword evidence="8" id="KW-1185">Reference proteome</keyword>
<accession>K0K2I2</accession>
<comment type="similarity">
    <text evidence="2">Belongs to the zinc-containing alcohol dehydrogenase family.</text>
</comment>
<dbReference type="OrthoDB" id="4539104at2"/>
<evidence type="ECO:0000313" key="7">
    <source>
        <dbReference type="EMBL" id="CCH32526.1"/>
    </source>
</evidence>
<dbReference type="GO" id="GO:0071949">
    <property type="term" value="F:FAD binding"/>
    <property type="evidence" value="ECO:0007669"/>
    <property type="project" value="InterPro"/>
</dbReference>
<evidence type="ECO:0000256" key="5">
    <source>
        <dbReference type="ARBA" id="ARBA00023002"/>
    </source>
</evidence>
<dbReference type="Pfam" id="PF01494">
    <property type="entry name" value="FAD_binding_3"/>
    <property type="match status" value="1"/>
</dbReference>
<comment type="cofactor">
    <cofactor evidence="1">
        <name>Zn(2+)</name>
        <dbReference type="ChEBI" id="CHEBI:29105"/>
    </cofactor>
</comment>
<dbReference type="AlphaFoldDB" id="K0K2I2"/>
<dbReference type="Gene3D" id="3.40.50.720">
    <property type="entry name" value="NAD(P)-binding Rossmann-like Domain"/>
    <property type="match status" value="1"/>
</dbReference>
<gene>
    <name evidence="7" type="ordered locus">BN6_52620</name>
</gene>
<dbReference type="InterPro" id="IPR011032">
    <property type="entry name" value="GroES-like_sf"/>
</dbReference>
<dbReference type="PANTHER" id="PTHR43350">
    <property type="entry name" value="NAD-DEPENDENT ALCOHOL DEHYDROGENASE"/>
    <property type="match status" value="1"/>
</dbReference>
<dbReference type="PATRIC" id="fig|1179773.3.peg.5294"/>
<dbReference type="InterPro" id="IPR036291">
    <property type="entry name" value="NAD(P)-bd_dom_sf"/>
</dbReference>
<feature type="domain" description="FAD-binding" evidence="6">
    <location>
        <begin position="155"/>
        <end position="197"/>
    </location>
</feature>
<dbReference type="SUPFAM" id="SSF51735">
    <property type="entry name" value="NAD(P)-binding Rossmann-fold domains"/>
    <property type="match status" value="1"/>
</dbReference>
<evidence type="ECO:0000259" key="6">
    <source>
        <dbReference type="Pfam" id="PF01494"/>
    </source>
</evidence>
<evidence type="ECO:0000256" key="2">
    <source>
        <dbReference type="ARBA" id="ARBA00008072"/>
    </source>
</evidence>
<dbReference type="GO" id="GO:0004022">
    <property type="term" value="F:alcohol dehydrogenase (NAD+) activity"/>
    <property type="evidence" value="ECO:0007669"/>
    <property type="project" value="UniProtKB-EC"/>
</dbReference>
<dbReference type="BioCyc" id="SESP1179773:BN6_RS25435-MONOMER"/>
<proteinExistence type="inferred from homology"/>
<reference evidence="7 8" key="1">
    <citation type="journal article" date="2012" name="BMC Genomics">
        <title>Complete genome sequence of Saccharothrix espanaensis DSM 44229T and comparison to the other completely sequenced Pseudonocardiaceae.</title>
        <authorList>
            <person name="Strobel T."/>
            <person name="Al-Dilaimi A."/>
            <person name="Blom J."/>
            <person name="Gessner A."/>
            <person name="Kalinowski J."/>
            <person name="Luzhetska M."/>
            <person name="Puhler A."/>
            <person name="Szczepanowski R."/>
            <person name="Bechthold A."/>
            <person name="Ruckert C."/>
        </authorList>
    </citation>
    <scope>NUCLEOTIDE SEQUENCE [LARGE SCALE GENOMIC DNA]</scope>
    <source>
        <strain evidence="8">ATCC 51144 / DSM 44229 / JCM 9112 / NBRC 15066 / NRRL 15764</strain>
    </source>
</reference>
<dbReference type="RefSeq" id="WP_015102638.1">
    <property type="nucleotide sequence ID" value="NC_019673.1"/>
</dbReference>
<protein>
    <submittedName>
        <fullName evidence="7">Alcohol dehydrogenase, GroES domain protein</fullName>
        <ecNumber evidence="7">1.1.1.1</ecNumber>
    </submittedName>
</protein>
<dbReference type="STRING" id="1179773.BN6_52620"/>
<dbReference type="EC" id="1.1.1.1" evidence="7"/>
<evidence type="ECO:0000313" key="8">
    <source>
        <dbReference type="Proteomes" id="UP000006281"/>
    </source>
</evidence>